<dbReference type="EMBL" id="JALJOQ010000107">
    <property type="protein sequence ID" value="KAK9797388.1"/>
    <property type="molecule type" value="Genomic_DNA"/>
</dbReference>
<evidence type="ECO:0008006" key="3">
    <source>
        <dbReference type="Google" id="ProtNLM"/>
    </source>
</evidence>
<proteinExistence type="predicted"/>
<protein>
    <recommendedName>
        <fullName evidence="3">DOPA 4,5-dioxygenase</fullName>
    </recommendedName>
</protein>
<evidence type="ECO:0000313" key="2">
    <source>
        <dbReference type="Proteomes" id="UP001465755"/>
    </source>
</evidence>
<dbReference type="PANTHER" id="PTHR36423:SF2">
    <property type="entry name" value="AFR070WP"/>
    <property type="match status" value="1"/>
</dbReference>
<sequence length="174" mass="19857">MAAAVSSGTPTGPRSLEALRAHLAAYPIKDRPDAAVYVYHAHVHFSLDGEEPFETASAFKERLQERFPSSEHYFFGRTHRKPVGPHPVGSYELVFTRPDYADVVNFLTFNRPSSLSIFIHPHTFQSLEDHMDRALWLGKPNELVPTVLLNSEERYSKEMEQGKDEAQVLWDHHT</sequence>
<dbReference type="AlphaFoldDB" id="A0AAW1NU50"/>
<dbReference type="Gene3D" id="3.30.70.1240">
    <property type="entry name" value="DOPA-like domains"/>
    <property type="match status" value="1"/>
</dbReference>
<dbReference type="InterPro" id="IPR023389">
    <property type="entry name" value="DOPA-like_sf"/>
</dbReference>
<organism evidence="1 2">
    <name type="scientific">Symbiochloris irregularis</name>
    <dbReference type="NCBI Taxonomy" id="706552"/>
    <lineage>
        <taxon>Eukaryota</taxon>
        <taxon>Viridiplantae</taxon>
        <taxon>Chlorophyta</taxon>
        <taxon>core chlorophytes</taxon>
        <taxon>Trebouxiophyceae</taxon>
        <taxon>Trebouxiales</taxon>
        <taxon>Trebouxiaceae</taxon>
        <taxon>Symbiochloris</taxon>
    </lineage>
</organism>
<keyword evidence="2" id="KW-1185">Reference proteome</keyword>
<gene>
    <name evidence="1" type="ORF">WJX73_000532</name>
</gene>
<name>A0AAW1NU50_9CHLO</name>
<accession>A0AAW1NU50</accession>
<comment type="caution">
    <text evidence="1">The sequence shown here is derived from an EMBL/GenBank/DDBJ whole genome shotgun (WGS) entry which is preliminary data.</text>
</comment>
<dbReference type="Pfam" id="PF08883">
    <property type="entry name" value="DOPA_dioxygen"/>
    <property type="match status" value="1"/>
</dbReference>
<dbReference type="InterPro" id="IPR014980">
    <property type="entry name" value="DOPA_dioxygen"/>
</dbReference>
<dbReference type="SUPFAM" id="SSF143410">
    <property type="entry name" value="DOPA-like"/>
    <property type="match status" value="1"/>
</dbReference>
<reference evidence="1 2" key="1">
    <citation type="journal article" date="2024" name="Nat. Commun.">
        <title>Phylogenomics reveals the evolutionary origins of lichenization in chlorophyte algae.</title>
        <authorList>
            <person name="Puginier C."/>
            <person name="Libourel C."/>
            <person name="Otte J."/>
            <person name="Skaloud P."/>
            <person name="Haon M."/>
            <person name="Grisel S."/>
            <person name="Petersen M."/>
            <person name="Berrin J.G."/>
            <person name="Delaux P.M."/>
            <person name="Dal Grande F."/>
            <person name="Keller J."/>
        </authorList>
    </citation>
    <scope>NUCLEOTIDE SEQUENCE [LARGE SCALE GENOMIC DNA]</scope>
    <source>
        <strain evidence="1 2">SAG 2036</strain>
    </source>
</reference>
<dbReference type="PANTHER" id="PTHR36423">
    <property type="entry name" value="AFR070WP"/>
    <property type="match status" value="1"/>
</dbReference>
<dbReference type="Proteomes" id="UP001465755">
    <property type="component" value="Unassembled WGS sequence"/>
</dbReference>
<evidence type="ECO:0000313" key="1">
    <source>
        <dbReference type="EMBL" id="KAK9797388.1"/>
    </source>
</evidence>